<keyword evidence="8" id="KW-0106">Calcium</keyword>
<dbReference type="CDD" id="cd09019">
    <property type="entry name" value="galactose_mutarotase_like"/>
    <property type="match status" value="1"/>
</dbReference>
<dbReference type="EMBL" id="BAABIQ010000005">
    <property type="protein sequence ID" value="GAA4782154.1"/>
    <property type="molecule type" value="Genomic_DNA"/>
</dbReference>
<dbReference type="RefSeq" id="WP_345230347.1">
    <property type="nucleotide sequence ID" value="NZ_BAABIQ010000005.1"/>
</dbReference>
<comment type="pathway">
    <text evidence="3 11">Carbohydrate metabolism; hexose metabolism.</text>
</comment>
<dbReference type="PANTHER" id="PTHR10091:SF0">
    <property type="entry name" value="GALACTOSE MUTAROTASE"/>
    <property type="match status" value="1"/>
</dbReference>
<dbReference type="EC" id="5.1.3.3" evidence="6 11"/>
<evidence type="ECO:0000256" key="10">
    <source>
        <dbReference type="ARBA" id="ARBA00023277"/>
    </source>
</evidence>
<protein>
    <recommendedName>
        <fullName evidence="7 11">Aldose 1-epimerase</fullName>
        <ecNumber evidence="6 11">5.1.3.3</ecNumber>
    </recommendedName>
</protein>
<dbReference type="InterPro" id="IPR015443">
    <property type="entry name" value="Aldose_1-epimerase"/>
</dbReference>
<name>A0ABP9AIX9_9SPHI</name>
<evidence type="ECO:0000256" key="6">
    <source>
        <dbReference type="ARBA" id="ARBA00013185"/>
    </source>
</evidence>
<evidence type="ECO:0000256" key="4">
    <source>
        <dbReference type="ARBA" id="ARBA00006206"/>
    </source>
</evidence>
<dbReference type="InterPro" id="IPR014718">
    <property type="entry name" value="GH-type_carb-bd"/>
</dbReference>
<evidence type="ECO:0000256" key="5">
    <source>
        <dbReference type="ARBA" id="ARBA00011245"/>
    </source>
</evidence>
<dbReference type="InterPro" id="IPR047215">
    <property type="entry name" value="Galactose_mutarotase-like"/>
</dbReference>
<sequence length="358" mass="39744">MMRQDKLPLLEDFKAKIGDKSTALIILKNSRGMQVALTNFGARIVSIIVPDKSGNPTDVVLGFNTISQYLEADEIYHGTTVGRYANRIAGGSFSLNGKTYHIEPNNGSNALHGGKNGFHQHIWDRRLHNPTGVTFYYNSPDGEEGFPGNLNTSVDYFLTEDNELKIHYRATTDQDTIVNLTNHAYFNLNGEGAGEVLDHFIQINAETFLPINGQHVPTGEVATVENTPFDFRQSRLLSSTIHDQEQQLLHGEGGYDHTFVLALQKRYEPVLVASAYATQSGIKLDVSTTEPGVQFYTGNALSGKDKGKSGNAYAKQHAFCFETQHFPNAPNQPEFPSTILKAGHTYRSQTIYRFNVIK</sequence>
<evidence type="ECO:0000256" key="3">
    <source>
        <dbReference type="ARBA" id="ARBA00005028"/>
    </source>
</evidence>
<dbReference type="NCBIfam" id="NF008277">
    <property type="entry name" value="PRK11055.1"/>
    <property type="match status" value="1"/>
</dbReference>
<reference evidence="13" key="1">
    <citation type="journal article" date="2019" name="Int. J. Syst. Evol. Microbiol.">
        <title>The Global Catalogue of Microorganisms (GCM) 10K type strain sequencing project: providing services to taxonomists for standard genome sequencing and annotation.</title>
        <authorList>
            <consortium name="The Broad Institute Genomics Platform"/>
            <consortium name="The Broad Institute Genome Sequencing Center for Infectious Disease"/>
            <person name="Wu L."/>
            <person name="Ma J."/>
        </authorList>
    </citation>
    <scope>NUCLEOTIDE SEQUENCE [LARGE SCALE GENOMIC DNA]</scope>
    <source>
        <strain evidence="13">JCM 18200</strain>
    </source>
</reference>
<dbReference type="InterPro" id="IPR011013">
    <property type="entry name" value="Gal_mutarotase_sf_dom"/>
</dbReference>
<keyword evidence="13" id="KW-1185">Reference proteome</keyword>
<keyword evidence="9 11" id="KW-0413">Isomerase</keyword>
<dbReference type="PROSITE" id="PS00545">
    <property type="entry name" value="ALDOSE_1_EPIMERASE"/>
    <property type="match status" value="1"/>
</dbReference>
<dbReference type="Gene3D" id="2.70.98.10">
    <property type="match status" value="1"/>
</dbReference>
<evidence type="ECO:0000256" key="11">
    <source>
        <dbReference type="PIRNR" id="PIRNR005096"/>
    </source>
</evidence>
<evidence type="ECO:0000256" key="7">
    <source>
        <dbReference type="ARBA" id="ARBA00014165"/>
    </source>
</evidence>
<comment type="similarity">
    <text evidence="4 11">Belongs to the aldose epimerase family.</text>
</comment>
<comment type="subunit">
    <text evidence="5">Monomer.</text>
</comment>
<evidence type="ECO:0000256" key="8">
    <source>
        <dbReference type="ARBA" id="ARBA00022837"/>
    </source>
</evidence>
<dbReference type="Pfam" id="PF01263">
    <property type="entry name" value="Aldose_epim"/>
    <property type="match status" value="1"/>
</dbReference>
<dbReference type="PANTHER" id="PTHR10091">
    <property type="entry name" value="ALDOSE-1-EPIMERASE"/>
    <property type="match status" value="1"/>
</dbReference>
<keyword evidence="10 11" id="KW-0119">Carbohydrate metabolism</keyword>
<evidence type="ECO:0000256" key="2">
    <source>
        <dbReference type="ARBA" id="ARBA00001913"/>
    </source>
</evidence>
<dbReference type="InterPro" id="IPR008183">
    <property type="entry name" value="Aldose_1/G6P_1-epimerase"/>
</dbReference>
<gene>
    <name evidence="12" type="ORF">GCM10023231_07230</name>
</gene>
<dbReference type="Proteomes" id="UP001501411">
    <property type="component" value="Unassembled WGS sequence"/>
</dbReference>
<comment type="caution">
    <text evidence="12">The sequence shown here is derived from an EMBL/GenBank/DDBJ whole genome shotgun (WGS) entry which is preliminary data.</text>
</comment>
<evidence type="ECO:0000256" key="9">
    <source>
        <dbReference type="ARBA" id="ARBA00023235"/>
    </source>
</evidence>
<accession>A0ABP9AIX9</accession>
<comment type="cofactor">
    <cofactor evidence="2">
        <name>Ca(2+)</name>
        <dbReference type="ChEBI" id="CHEBI:29108"/>
    </cofactor>
</comment>
<dbReference type="SUPFAM" id="SSF74650">
    <property type="entry name" value="Galactose mutarotase-like"/>
    <property type="match status" value="1"/>
</dbReference>
<dbReference type="PIRSF" id="PIRSF005096">
    <property type="entry name" value="GALM"/>
    <property type="match status" value="1"/>
</dbReference>
<proteinExistence type="inferred from homology"/>
<organism evidence="12 13">
    <name type="scientific">Olivibacter ginsenosidimutans</name>
    <dbReference type="NCBI Taxonomy" id="1176537"/>
    <lineage>
        <taxon>Bacteria</taxon>
        <taxon>Pseudomonadati</taxon>
        <taxon>Bacteroidota</taxon>
        <taxon>Sphingobacteriia</taxon>
        <taxon>Sphingobacteriales</taxon>
        <taxon>Sphingobacteriaceae</taxon>
        <taxon>Olivibacter</taxon>
    </lineage>
</organism>
<comment type="catalytic activity">
    <reaction evidence="1 11">
        <text>alpha-D-glucose = beta-D-glucose</text>
        <dbReference type="Rhea" id="RHEA:10264"/>
        <dbReference type="ChEBI" id="CHEBI:15903"/>
        <dbReference type="ChEBI" id="CHEBI:17925"/>
        <dbReference type="EC" id="5.1.3.3"/>
    </reaction>
</comment>
<evidence type="ECO:0000313" key="13">
    <source>
        <dbReference type="Proteomes" id="UP001501411"/>
    </source>
</evidence>
<evidence type="ECO:0000256" key="1">
    <source>
        <dbReference type="ARBA" id="ARBA00001614"/>
    </source>
</evidence>
<dbReference type="InterPro" id="IPR018052">
    <property type="entry name" value="Ald1_epimerase_CS"/>
</dbReference>
<evidence type="ECO:0000313" key="12">
    <source>
        <dbReference type="EMBL" id="GAA4782154.1"/>
    </source>
</evidence>